<dbReference type="Pfam" id="PF02350">
    <property type="entry name" value="Epimerase_2"/>
    <property type="match status" value="1"/>
</dbReference>
<sequence>MSSPLVGAVAVVLGTRPEILKLAGVIRGLGDRARVIYTGQHYDEVMAGGVFRAMRLPPPDVRLSDIGGAARGRQIGDMVSALSDLFAAEPPAAVVVQGDTNTTSAGAQAAHYHGVPVVHVEAGLRSRDRRMPEEINRQVVGVLADAHCVPTAAAAANLRAEGVPESRIHLTGNTIVEAVAESLPGPDECAALLRRHAVRPGQYVLATIHRPENTDDPARLERILTELGGLGLPVLLPLHPRTRGCVARHGLAEQLARLRAIEAIDHPSFLGLASQARLLVSDSGGVQEECTVLKKPLIVVRNSTERPEAVEAGFATLLRPGPEIGELARRLIADASLTARLAAVPSPYGDGRAGERITALTLALADATDRAAPAGRLRGEPGLPVPPDAVAVSAASEPRTHHRVPGGRPCTSPV</sequence>
<dbReference type="SUPFAM" id="SSF53756">
    <property type="entry name" value="UDP-Glycosyltransferase/glycogen phosphorylase"/>
    <property type="match status" value="1"/>
</dbReference>
<dbReference type="EC" id="5.1.3.14" evidence="4"/>
<protein>
    <submittedName>
        <fullName evidence="4">UDP-N-acetylglucosamine 2-epimerase (Non-hydrolyzing)</fullName>
        <ecNumber evidence="4">5.1.3.14</ecNumber>
    </submittedName>
</protein>
<dbReference type="InterPro" id="IPR029767">
    <property type="entry name" value="WecB-like"/>
</dbReference>
<evidence type="ECO:0000259" key="3">
    <source>
        <dbReference type="Pfam" id="PF02350"/>
    </source>
</evidence>
<feature type="domain" description="UDP-N-acetylglucosamine 2-epimerase" evidence="3">
    <location>
        <begin position="33"/>
        <end position="359"/>
    </location>
</feature>
<keyword evidence="1 4" id="KW-0413">Isomerase</keyword>
<comment type="similarity">
    <text evidence="1">Belongs to the UDP-N-acetylglucosamine 2-epimerase family.</text>
</comment>
<evidence type="ECO:0000256" key="1">
    <source>
        <dbReference type="RuleBase" id="RU003513"/>
    </source>
</evidence>
<name>A0A7W7VUL6_KITKI</name>
<accession>A0A7W7VUL6</accession>
<evidence type="ECO:0000256" key="2">
    <source>
        <dbReference type="SAM" id="MobiDB-lite"/>
    </source>
</evidence>
<keyword evidence="5" id="KW-1185">Reference proteome</keyword>
<evidence type="ECO:0000313" key="4">
    <source>
        <dbReference type="EMBL" id="MBB4922963.1"/>
    </source>
</evidence>
<feature type="region of interest" description="Disordered" evidence="2">
    <location>
        <begin position="395"/>
        <end position="414"/>
    </location>
</feature>
<dbReference type="Proteomes" id="UP000540506">
    <property type="component" value="Unassembled WGS sequence"/>
</dbReference>
<dbReference type="AlphaFoldDB" id="A0A7W7VUL6"/>
<reference evidence="4 5" key="1">
    <citation type="submission" date="2020-08" db="EMBL/GenBank/DDBJ databases">
        <title>Sequencing the genomes of 1000 actinobacteria strains.</title>
        <authorList>
            <person name="Klenk H.-P."/>
        </authorList>
    </citation>
    <scope>NUCLEOTIDE SEQUENCE [LARGE SCALE GENOMIC DNA]</scope>
    <source>
        <strain evidence="4 5">DSM 41654</strain>
    </source>
</reference>
<dbReference type="InterPro" id="IPR003331">
    <property type="entry name" value="UDP_GlcNAc_Epimerase_2_dom"/>
</dbReference>
<dbReference type="NCBIfam" id="TIGR00236">
    <property type="entry name" value="wecB"/>
    <property type="match status" value="1"/>
</dbReference>
<proteinExistence type="inferred from homology"/>
<gene>
    <name evidence="4" type="ORF">FHR34_001956</name>
</gene>
<dbReference type="GO" id="GO:0008761">
    <property type="term" value="F:UDP-N-acetylglucosamine 2-epimerase activity"/>
    <property type="evidence" value="ECO:0007669"/>
    <property type="project" value="UniProtKB-EC"/>
</dbReference>
<dbReference type="RefSeq" id="WP_312897191.1">
    <property type="nucleotide sequence ID" value="NZ_JACHJV010000001.1"/>
</dbReference>
<comment type="caution">
    <text evidence="4">The sequence shown here is derived from an EMBL/GenBank/DDBJ whole genome shotgun (WGS) entry which is preliminary data.</text>
</comment>
<dbReference type="EMBL" id="JACHJV010000001">
    <property type="protein sequence ID" value="MBB4922963.1"/>
    <property type="molecule type" value="Genomic_DNA"/>
</dbReference>
<organism evidence="4 5">
    <name type="scientific">Kitasatospora kifunensis</name>
    <name type="common">Streptomyces kifunensis</name>
    <dbReference type="NCBI Taxonomy" id="58351"/>
    <lineage>
        <taxon>Bacteria</taxon>
        <taxon>Bacillati</taxon>
        <taxon>Actinomycetota</taxon>
        <taxon>Actinomycetes</taxon>
        <taxon>Kitasatosporales</taxon>
        <taxon>Streptomycetaceae</taxon>
        <taxon>Kitasatospora</taxon>
    </lineage>
</organism>
<dbReference type="PANTHER" id="PTHR43174">
    <property type="entry name" value="UDP-N-ACETYLGLUCOSAMINE 2-EPIMERASE"/>
    <property type="match status" value="1"/>
</dbReference>
<dbReference type="PANTHER" id="PTHR43174:SF1">
    <property type="entry name" value="UDP-N-ACETYLGLUCOSAMINE 2-EPIMERASE"/>
    <property type="match status" value="1"/>
</dbReference>
<dbReference type="Gene3D" id="3.40.50.2000">
    <property type="entry name" value="Glycogen Phosphorylase B"/>
    <property type="match status" value="2"/>
</dbReference>
<evidence type="ECO:0000313" key="5">
    <source>
        <dbReference type="Proteomes" id="UP000540506"/>
    </source>
</evidence>
<dbReference type="CDD" id="cd03786">
    <property type="entry name" value="GTB_UDP-GlcNAc_2-Epimerase"/>
    <property type="match status" value="1"/>
</dbReference>